<organism evidence="5 6">
    <name type="scientific">Clostridium bovifaecis</name>
    <dbReference type="NCBI Taxonomy" id="2184719"/>
    <lineage>
        <taxon>Bacteria</taxon>
        <taxon>Bacillati</taxon>
        <taxon>Bacillota</taxon>
        <taxon>Clostridia</taxon>
        <taxon>Eubacteriales</taxon>
        <taxon>Clostridiaceae</taxon>
        <taxon>Clostridium</taxon>
    </lineage>
</organism>
<evidence type="ECO:0000256" key="2">
    <source>
        <dbReference type="ARBA" id="ARBA00022741"/>
    </source>
</evidence>
<dbReference type="PANTHER" id="PTHR45772:SF3">
    <property type="entry name" value="ABC TRANSPORTER ATP-BINDING PROTEIN"/>
    <property type="match status" value="1"/>
</dbReference>
<keyword evidence="6" id="KW-1185">Reference proteome</keyword>
<accession>A0A6I6EVQ7</accession>
<keyword evidence="2" id="KW-0547">Nucleotide-binding</keyword>
<reference evidence="5 6" key="1">
    <citation type="submission" date="2019-12" db="EMBL/GenBank/DDBJ databases">
        <title>Genome sequenceing of Clostridium bovifaecis.</title>
        <authorList>
            <person name="Yao Y."/>
        </authorList>
    </citation>
    <scope>NUCLEOTIDE SEQUENCE [LARGE SCALE GENOMIC DNA]</scope>
    <source>
        <strain evidence="5 6">BXX</strain>
    </source>
</reference>
<protein>
    <submittedName>
        <fullName evidence="5">ATP-binding cassette domain-containing protein</fullName>
    </submittedName>
</protein>
<evidence type="ECO:0000256" key="1">
    <source>
        <dbReference type="ARBA" id="ARBA00022448"/>
    </source>
</evidence>
<dbReference type="GO" id="GO:0016887">
    <property type="term" value="F:ATP hydrolysis activity"/>
    <property type="evidence" value="ECO:0007669"/>
    <property type="project" value="InterPro"/>
</dbReference>
<evidence type="ECO:0000256" key="3">
    <source>
        <dbReference type="ARBA" id="ARBA00022840"/>
    </source>
</evidence>
<sequence>MANNILELKNINKTFGGIEVLKDVNLQLEKNTFKTIIGPNGAGKTTLFNLISGAMKPTRGEVYFNGTNITGLPPYKITNMGLGRSYQVTNIFPNLTVHENIRIAAQSKGKDNFKLLTNYKKFKEYMAIADEVVERVKLADKRDMLAVELSHAEQRKLEIGIQLALGGELILLDEPTAGISLEEVPALIDVIESIKKIGNKSILMIEHKINIIMRISDTIAVLHGGVIIADDAPEIIKENVAVQKAYLGGGAL</sequence>
<gene>
    <name evidence="5" type="ORF">GOM49_15790</name>
</gene>
<dbReference type="InterPro" id="IPR027417">
    <property type="entry name" value="P-loop_NTPase"/>
</dbReference>
<dbReference type="SMART" id="SM00382">
    <property type="entry name" value="AAA"/>
    <property type="match status" value="1"/>
</dbReference>
<dbReference type="Pfam" id="PF00005">
    <property type="entry name" value="ABC_tran"/>
    <property type="match status" value="1"/>
</dbReference>
<evidence type="ECO:0000313" key="5">
    <source>
        <dbReference type="EMBL" id="QGU96360.1"/>
    </source>
</evidence>
<evidence type="ECO:0000313" key="6">
    <source>
        <dbReference type="Proteomes" id="UP000422764"/>
    </source>
</evidence>
<dbReference type="InterPro" id="IPR051120">
    <property type="entry name" value="ABC_AA/LPS_Transport"/>
</dbReference>
<dbReference type="AlphaFoldDB" id="A0A6I6EVQ7"/>
<dbReference type="FunFam" id="3.40.50.300:FF:000421">
    <property type="entry name" value="Branched-chain amino acid ABC transporter ATP-binding protein"/>
    <property type="match status" value="1"/>
</dbReference>
<dbReference type="EMBL" id="CP046522">
    <property type="protein sequence ID" value="QGU96360.1"/>
    <property type="molecule type" value="Genomic_DNA"/>
</dbReference>
<proteinExistence type="predicted"/>
<dbReference type="Proteomes" id="UP000422764">
    <property type="component" value="Chromosome"/>
</dbReference>
<feature type="domain" description="ABC transporter" evidence="4">
    <location>
        <begin position="6"/>
        <end position="249"/>
    </location>
</feature>
<dbReference type="Gene3D" id="3.40.50.300">
    <property type="entry name" value="P-loop containing nucleotide triphosphate hydrolases"/>
    <property type="match status" value="1"/>
</dbReference>
<dbReference type="InterPro" id="IPR003593">
    <property type="entry name" value="AAA+_ATPase"/>
</dbReference>
<dbReference type="InterPro" id="IPR003439">
    <property type="entry name" value="ABC_transporter-like_ATP-bd"/>
</dbReference>
<name>A0A6I6EVQ7_9CLOT</name>
<dbReference type="GO" id="GO:0005886">
    <property type="term" value="C:plasma membrane"/>
    <property type="evidence" value="ECO:0007669"/>
    <property type="project" value="TreeGrafter"/>
</dbReference>
<dbReference type="CDD" id="cd03219">
    <property type="entry name" value="ABC_Mj1267_LivG_branched"/>
    <property type="match status" value="1"/>
</dbReference>
<evidence type="ECO:0000259" key="4">
    <source>
        <dbReference type="PROSITE" id="PS50893"/>
    </source>
</evidence>
<dbReference type="PANTHER" id="PTHR45772">
    <property type="entry name" value="CONSERVED COMPONENT OF ABC TRANSPORTER FOR NATURAL AMINO ACIDS-RELATED"/>
    <property type="match status" value="1"/>
</dbReference>
<dbReference type="GO" id="GO:0005524">
    <property type="term" value="F:ATP binding"/>
    <property type="evidence" value="ECO:0007669"/>
    <property type="project" value="UniProtKB-KW"/>
</dbReference>
<dbReference type="SUPFAM" id="SSF52540">
    <property type="entry name" value="P-loop containing nucleoside triphosphate hydrolases"/>
    <property type="match status" value="1"/>
</dbReference>
<keyword evidence="3 5" id="KW-0067">ATP-binding</keyword>
<dbReference type="PROSITE" id="PS50893">
    <property type="entry name" value="ABC_TRANSPORTER_2"/>
    <property type="match status" value="1"/>
</dbReference>
<keyword evidence="1" id="KW-0813">Transport</keyword>